<dbReference type="CDD" id="cd00060">
    <property type="entry name" value="FHA"/>
    <property type="match status" value="1"/>
</dbReference>
<protein>
    <submittedName>
        <fullName evidence="4">Kinase-like protein</fullName>
    </submittedName>
</protein>
<dbReference type="GO" id="GO:0004672">
    <property type="term" value="F:protein kinase activity"/>
    <property type="evidence" value="ECO:0007669"/>
    <property type="project" value="InterPro"/>
</dbReference>
<dbReference type="SUPFAM" id="SSF56112">
    <property type="entry name" value="Protein kinase-like (PK-like)"/>
    <property type="match status" value="1"/>
</dbReference>
<keyword evidence="4" id="KW-0418">Kinase</keyword>
<dbReference type="InterPro" id="IPR008984">
    <property type="entry name" value="SMAD_FHA_dom_sf"/>
</dbReference>
<evidence type="ECO:0000259" key="2">
    <source>
        <dbReference type="PROSITE" id="PS50006"/>
    </source>
</evidence>
<dbReference type="InterPro" id="IPR011009">
    <property type="entry name" value="Kinase-like_dom_sf"/>
</dbReference>
<gene>
    <name evidence="4" type="ORF">F8M41_013272</name>
</gene>
<comment type="similarity">
    <text evidence="1">Belongs to the protein kinase superfamily. CAMK Ser/Thr protein kinase family. CHEK2 subfamily.</text>
</comment>
<dbReference type="AlphaFoldDB" id="A0A8H3WWX4"/>
<dbReference type="InterPro" id="IPR001245">
    <property type="entry name" value="Ser-Thr/Tyr_kinase_cat_dom"/>
</dbReference>
<dbReference type="Proteomes" id="UP000439903">
    <property type="component" value="Unassembled WGS sequence"/>
</dbReference>
<dbReference type="InterPro" id="IPR000253">
    <property type="entry name" value="FHA_dom"/>
</dbReference>
<feature type="domain" description="FHA" evidence="2">
    <location>
        <begin position="139"/>
        <end position="188"/>
    </location>
</feature>
<proteinExistence type="inferred from homology"/>
<evidence type="ECO:0000256" key="1">
    <source>
        <dbReference type="ARBA" id="ARBA00005575"/>
    </source>
</evidence>
<dbReference type="Pfam" id="PF00498">
    <property type="entry name" value="FHA"/>
    <property type="match status" value="1"/>
</dbReference>
<keyword evidence="4" id="KW-0808">Transferase</keyword>
<feature type="domain" description="Protein kinase" evidence="3">
    <location>
        <begin position="1"/>
        <end position="90"/>
    </location>
</feature>
<dbReference type="Gene3D" id="2.60.200.20">
    <property type="match status" value="1"/>
</dbReference>
<reference evidence="4 5" key="1">
    <citation type="journal article" date="2019" name="Environ. Microbiol.">
        <title>At the nexus of three kingdoms: the genome of the mycorrhizal fungus Gigaspora margarita provides insights into plant, endobacterial and fungal interactions.</title>
        <authorList>
            <person name="Venice F."/>
            <person name="Ghignone S."/>
            <person name="Salvioli di Fossalunga A."/>
            <person name="Amselem J."/>
            <person name="Novero M."/>
            <person name="Xianan X."/>
            <person name="Sedzielewska Toro K."/>
            <person name="Morin E."/>
            <person name="Lipzen A."/>
            <person name="Grigoriev I.V."/>
            <person name="Henrissat B."/>
            <person name="Martin F.M."/>
            <person name="Bonfante P."/>
        </authorList>
    </citation>
    <scope>NUCLEOTIDE SEQUENCE [LARGE SCALE GENOMIC DNA]</scope>
    <source>
        <strain evidence="4 5">BEG34</strain>
    </source>
</reference>
<sequence>MLNKYSDIYSLGVIFWEISSGRPSFNNNHELNTDEFKKSRIDGERESPINLTPVDYIELYRDAWNEDQQKRPQIKEVISCLEDFELDPVYQDSDYIPEIFYEKNNFISKEINEANEEACLKVINDSSQNQYLFLPEGEILIGRKNSNYIIIKDQEINKKHAKIKNYQGKVDIFSYDSKSIIFINENQLKPNTLHTLKKK</sequence>
<name>A0A8H3WWX4_GIGMA</name>
<dbReference type="InterPro" id="IPR000719">
    <property type="entry name" value="Prot_kinase_dom"/>
</dbReference>
<dbReference type="PROSITE" id="PS50006">
    <property type="entry name" value="FHA_DOMAIN"/>
    <property type="match status" value="1"/>
</dbReference>
<dbReference type="Gene3D" id="1.10.510.10">
    <property type="entry name" value="Transferase(Phosphotransferase) domain 1"/>
    <property type="match status" value="1"/>
</dbReference>
<dbReference type="OrthoDB" id="2325869at2759"/>
<dbReference type="GO" id="GO:0005524">
    <property type="term" value="F:ATP binding"/>
    <property type="evidence" value="ECO:0007669"/>
    <property type="project" value="InterPro"/>
</dbReference>
<keyword evidence="5" id="KW-1185">Reference proteome</keyword>
<evidence type="ECO:0000313" key="4">
    <source>
        <dbReference type="EMBL" id="KAF0370205.1"/>
    </source>
</evidence>
<accession>A0A8H3WWX4</accession>
<dbReference type="Pfam" id="PF07714">
    <property type="entry name" value="PK_Tyr_Ser-Thr"/>
    <property type="match status" value="1"/>
</dbReference>
<dbReference type="SUPFAM" id="SSF49879">
    <property type="entry name" value="SMAD/FHA domain"/>
    <property type="match status" value="1"/>
</dbReference>
<dbReference type="PROSITE" id="PS50011">
    <property type="entry name" value="PROTEIN_KINASE_DOM"/>
    <property type="match status" value="1"/>
</dbReference>
<organism evidence="4 5">
    <name type="scientific">Gigaspora margarita</name>
    <dbReference type="NCBI Taxonomy" id="4874"/>
    <lineage>
        <taxon>Eukaryota</taxon>
        <taxon>Fungi</taxon>
        <taxon>Fungi incertae sedis</taxon>
        <taxon>Mucoromycota</taxon>
        <taxon>Glomeromycotina</taxon>
        <taxon>Glomeromycetes</taxon>
        <taxon>Diversisporales</taxon>
        <taxon>Gigasporaceae</taxon>
        <taxon>Gigaspora</taxon>
    </lineage>
</organism>
<evidence type="ECO:0000313" key="5">
    <source>
        <dbReference type="Proteomes" id="UP000439903"/>
    </source>
</evidence>
<comment type="caution">
    <text evidence="4">The sequence shown here is derived from an EMBL/GenBank/DDBJ whole genome shotgun (WGS) entry which is preliminary data.</text>
</comment>
<dbReference type="EMBL" id="WTPW01002692">
    <property type="protein sequence ID" value="KAF0370205.1"/>
    <property type="molecule type" value="Genomic_DNA"/>
</dbReference>
<evidence type="ECO:0000259" key="3">
    <source>
        <dbReference type="PROSITE" id="PS50011"/>
    </source>
</evidence>